<organism evidence="2">
    <name type="scientific">freshwater metagenome</name>
    <dbReference type="NCBI Taxonomy" id="449393"/>
    <lineage>
        <taxon>unclassified sequences</taxon>
        <taxon>metagenomes</taxon>
        <taxon>ecological metagenomes</taxon>
    </lineage>
</organism>
<name>A0A6J5YDC1_9ZZZZ</name>
<evidence type="ECO:0000259" key="1">
    <source>
        <dbReference type="PROSITE" id="PS50056"/>
    </source>
</evidence>
<protein>
    <submittedName>
        <fullName evidence="2">Unannotated protein</fullName>
    </submittedName>
</protein>
<dbReference type="Gene3D" id="3.90.190.10">
    <property type="entry name" value="Protein tyrosine phosphatase superfamily"/>
    <property type="match status" value="1"/>
</dbReference>
<gene>
    <name evidence="2" type="ORF">UFOPK1392_01655</name>
</gene>
<reference evidence="2" key="1">
    <citation type="submission" date="2020-05" db="EMBL/GenBank/DDBJ databases">
        <authorList>
            <person name="Chiriac C."/>
            <person name="Salcher M."/>
            <person name="Ghai R."/>
            <person name="Kavagutti S V."/>
        </authorList>
    </citation>
    <scope>NUCLEOTIDE SEQUENCE</scope>
</reference>
<accession>A0A6J5YDC1</accession>
<dbReference type="EMBL" id="CAEMXZ010000082">
    <property type="protein sequence ID" value="CAB4323893.1"/>
    <property type="molecule type" value="Genomic_DNA"/>
</dbReference>
<dbReference type="AlphaFoldDB" id="A0A6J5YDC1"/>
<dbReference type="InterPro" id="IPR029021">
    <property type="entry name" value="Prot-tyrosine_phosphatase-like"/>
</dbReference>
<dbReference type="SUPFAM" id="SSF52799">
    <property type="entry name" value="(Phosphotyrosine protein) phosphatases II"/>
    <property type="match status" value="1"/>
</dbReference>
<dbReference type="CDD" id="cd14498">
    <property type="entry name" value="DSP"/>
    <property type="match status" value="1"/>
</dbReference>
<feature type="domain" description="Tyrosine specific protein phosphatases" evidence="1">
    <location>
        <begin position="93"/>
        <end position="147"/>
    </location>
</feature>
<dbReference type="PROSITE" id="PS50056">
    <property type="entry name" value="TYR_PHOSPHATASE_2"/>
    <property type="match status" value="1"/>
</dbReference>
<dbReference type="InterPro" id="IPR000387">
    <property type="entry name" value="Tyr_Pase_dom"/>
</dbReference>
<evidence type="ECO:0000313" key="2">
    <source>
        <dbReference type="EMBL" id="CAB4323893.1"/>
    </source>
</evidence>
<sequence>MRIPEPTFEPALWHRRFCAITPWLALSGDLDTTVASNAERQLTEWVDNGVTHIVDLRGEWNDDEFVAEYSPLVSYHWLGTHDSGGHQTDEWYEDGLEVYRSVRAADGCAMVHCHMGINRGPSMGFRWLLEAGLDPVEALDLIRGARPIAGIIYANSALDHFHRTTGVDAAVAAAQHEAMREWFRNDTVDVSWVISRVRQAESY</sequence>
<proteinExistence type="predicted"/>